<dbReference type="Gene3D" id="3.40.250.10">
    <property type="entry name" value="Rhodanese-like domain"/>
    <property type="match status" value="1"/>
</dbReference>
<comment type="similarity">
    <text evidence="2">Belongs to the class-III pyridine nucleotide-disulfide oxidoreductase family.</text>
</comment>
<dbReference type="InterPro" id="IPR004099">
    <property type="entry name" value="Pyr_nucl-diS_OxRdtase_dimer"/>
</dbReference>
<dbReference type="SUPFAM" id="SSF55424">
    <property type="entry name" value="FAD/NAD-linked reductases, dimerisation (C-terminal) domain"/>
    <property type="match status" value="1"/>
</dbReference>
<dbReference type="Proteomes" id="UP000242972">
    <property type="component" value="Unassembled WGS sequence"/>
</dbReference>
<accession>A0A2T2XF08</accession>
<proteinExistence type="inferred from homology"/>
<dbReference type="PANTHER" id="PTHR43429:SF1">
    <property type="entry name" value="NAD(P)H SULFUR OXIDOREDUCTASE (COA-DEPENDENT)"/>
    <property type="match status" value="1"/>
</dbReference>
<dbReference type="AlphaFoldDB" id="A0A2T2XF08"/>
<dbReference type="InterPro" id="IPR023753">
    <property type="entry name" value="FAD/NAD-binding_dom"/>
</dbReference>
<evidence type="ECO:0000256" key="2">
    <source>
        <dbReference type="ARBA" id="ARBA00009130"/>
    </source>
</evidence>
<dbReference type="PROSITE" id="PS50206">
    <property type="entry name" value="RHODANESE_3"/>
    <property type="match status" value="1"/>
</dbReference>
<keyword evidence="3" id="KW-0285">Flavoprotein</keyword>
<dbReference type="Pfam" id="PF00581">
    <property type="entry name" value="Rhodanese"/>
    <property type="match status" value="1"/>
</dbReference>
<evidence type="ECO:0000313" key="9">
    <source>
        <dbReference type="Proteomes" id="UP000242972"/>
    </source>
</evidence>
<organism evidence="8 9">
    <name type="scientific">Sulfobacillus benefaciens</name>
    <dbReference type="NCBI Taxonomy" id="453960"/>
    <lineage>
        <taxon>Bacteria</taxon>
        <taxon>Bacillati</taxon>
        <taxon>Bacillota</taxon>
        <taxon>Clostridia</taxon>
        <taxon>Eubacteriales</taxon>
        <taxon>Clostridiales Family XVII. Incertae Sedis</taxon>
        <taxon>Sulfobacillus</taxon>
    </lineage>
</organism>
<dbReference type="Gene3D" id="3.50.50.60">
    <property type="entry name" value="FAD/NAD(P)-binding domain"/>
    <property type="match status" value="2"/>
</dbReference>
<evidence type="ECO:0000256" key="1">
    <source>
        <dbReference type="ARBA" id="ARBA00001974"/>
    </source>
</evidence>
<dbReference type="InterPro" id="IPR016156">
    <property type="entry name" value="FAD/NAD-linked_Rdtase_dimer_sf"/>
</dbReference>
<dbReference type="SUPFAM" id="SSF51905">
    <property type="entry name" value="FAD/NAD(P)-binding domain"/>
    <property type="match status" value="2"/>
</dbReference>
<evidence type="ECO:0000256" key="4">
    <source>
        <dbReference type="ARBA" id="ARBA00022827"/>
    </source>
</evidence>
<dbReference type="Pfam" id="PF02852">
    <property type="entry name" value="Pyr_redox_dim"/>
    <property type="match status" value="1"/>
</dbReference>
<keyword evidence="5" id="KW-0560">Oxidoreductase</keyword>
<dbReference type="PRINTS" id="PR00411">
    <property type="entry name" value="PNDRDTASEI"/>
</dbReference>
<reference evidence="8 9" key="1">
    <citation type="journal article" date="2014" name="BMC Genomics">
        <title>Comparison of environmental and isolate Sulfobacillus genomes reveals diverse carbon, sulfur, nitrogen, and hydrogen metabolisms.</title>
        <authorList>
            <person name="Justice N.B."/>
            <person name="Norman A."/>
            <person name="Brown C.T."/>
            <person name="Singh A."/>
            <person name="Thomas B.C."/>
            <person name="Banfield J.F."/>
        </authorList>
    </citation>
    <scope>NUCLEOTIDE SEQUENCE [LARGE SCALE GENOMIC DNA]</scope>
    <source>
        <strain evidence="8">AMDSBA4</strain>
    </source>
</reference>
<keyword evidence="6" id="KW-0676">Redox-active center</keyword>
<keyword evidence="4" id="KW-0274">FAD</keyword>
<sequence length="556" mass="60271">MRILIIGGVAGGASAATRARRLNEAAEITMVEQGPYVSYANCGLPYYVGGQIPDPQDLLLETPESLWDRFRIDVRVNTRALDIDLAHRQARIANATEQSEVIEFDRLILSPGASPVIPPIAGLDRPDVFMLRTVPDALNLRQYLDSHGNIRHITVIGAGFIGMEMAEVLHSRGYDVTVVDKAGHILPVFDPDIASYVEHRLSDLGIKQVLGTAIHRIDGALGSPTVTLDSQHQIRTDAVVVGLGVRPSLRLAQQMGLKLGSTGAIWVDPSMKTSHPLVYAAGDAVEKRDLVTGLPRWWPLAGIANKEGRVAGTNAAGGSQTFPGALGTAIVRVSPYYLAMTGLTETTAKQIGIDHQVLYTVRGHHASYYPGAEDLFTKVIYDPSSGRLLGAQIAGQEGVDKRIDIFATAIQGHLTMDSLESLDLAYAPPVGAAKDPVIITAMAAGNHQSGLVSTINPSDLAEWIADDNHHPLILDVRDQDEILETGMIPQARWIPLNDLRKHVPSLPKDSPIVLYCRSGHRSYVAARILRQHAFRQVFNLNGGMTAWQQHEPIAKA</sequence>
<name>A0A2T2XF08_9FIRM</name>
<gene>
    <name evidence="8" type="ORF">C7B46_11360</name>
</gene>
<dbReference type="SUPFAM" id="SSF52821">
    <property type="entry name" value="Rhodanese/Cell cycle control phosphatase"/>
    <property type="match status" value="1"/>
</dbReference>
<dbReference type="SMART" id="SM00450">
    <property type="entry name" value="RHOD"/>
    <property type="match status" value="1"/>
</dbReference>
<dbReference type="InterPro" id="IPR050260">
    <property type="entry name" value="FAD-bd_OxRdtase"/>
</dbReference>
<dbReference type="InterPro" id="IPR001763">
    <property type="entry name" value="Rhodanese-like_dom"/>
</dbReference>
<dbReference type="InterPro" id="IPR036873">
    <property type="entry name" value="Rhodanese-like_dom_sf"/>
</dbReference>
<evidence type="ECO:0000256" key="5">
    <source>
        <dbReference type="ARBA" id="ARBA00023002"/>
    </source>
</evidence>
<dbReference type="PRINTS" id="PR00368">
    <property type="entry name" value="FADPNR"/>
</dbReference>
<evidence type="ECO:0000259" key="7">
    <source>
        <dbReference type="PROSITE" id="PS50206"/>
    </source>
</evidence>
<feature type="domain" description="Rhodanese" evidence="7">
    <location>
        <begin position="467"/>
        <end position="552"/>
    </location>
</feature>
<dbReference type="CDD" id="cd00158">
    <property type="entry name" value="RHOD"/>
    <property type="match status" value="1"/>
</dbReference>
<comment type="cofactor">
    <cofactor evidence="1">
        <name>FAD</name>
        <dbReference type="ChEBI" id="CHEBI:57692"/>
    </cofactor>
</comment>
<dbReference type="Pfam" id="PF07992">
    <property type="entry name" value="Pyr_redox_2"/>
    <property type="match status" value="1"/>
</dbReference>
<comment type="caution">
    <text evidence="8">The sequence shown here is derived from an EMBL/GenBank/DDBJ whole genome shotgun (WGS) entry which is preliminary data.</text>
</comment>
<dbReference type="InterPro" id="IPR036188">
    <property type="entry name" value="FAD/NAD-bd_sf"/>
</dbReference>
<dbReference type="PANTHER" id="PTHR43429">
    <property type="entry name" value="PYRIDINE NUCLEOTIDE-DISULFIDE OXIDOREDUCTASE DOMAIN-CONTAINING"/>
    <property type="match status" value="1"/>
</dbReference>
<evidence type="ECO:0000256" key="6">
    <source>
        <dbReference type="ARBA" id="ARBA00023284"/>
    </source>
</evidence>
<evidence type="ECO:0000313" key="8">
    <source>
        <dbReference type="EMBL" id="PSR33079.1"/>
    </source>
</evidence>
<dbReference type="EMBL" id="PXYW01000027">
    <property type="protein sequence ID" value="PSR33079.1"/>
    <property type="molecule type" value="Genomic_DNA"/>
</dbReference>
<dbReference type="GO" id="GO:0016491">
    <property type="term" value="F:oxidoreductase activity"/>
    <property type="evidence" value="ECO:0007669"/>
    <property type="project" value="UniProtKB-KW"/>
</dbReference>
<protein>
    <submittedName>
        <fullName evidence="8">CoA-disulfide reductase</fullName>
    </submittedName>
</protein>
<evidence type="ECO:0000256" key="3">
    <source>
        <dbReference type="ARBA" id="ARBA00022630"/>
    </source>
</evidence>